<feature type="transmembrane region" description="Helical" evidence="1">
    <location>
        <begin position="222"/>
        <end position="242"/>
    </location>
</feature>
<feature type="transmembrane region" description="Helical" evidence="1">
    <location>
        <begin position="84"/>
        <end position="102"/>
    </location>
</feature>
<sequence length="311" mass="34116">MSMQAVDNTLGALFLGVTVSCMLFGVSALQVYYYYHYYPNDSLLHKVSVGFLCVLDTTHLCLSIASTYHYGVSGFGQHDGLDTIVWYVGSVLLPSSQPLYAYRVWLLSGYHNGMLGYIVVCALFLLVGAGVVIGGFGASTVNRWSDSGRVAWAIESSFAATTLIDIIISIAMCYYLRKGVTEESPLNSRIARIIQYTLSCGVFTSAGSVACLFAFFLMPNNLVFFALGYLLTRLYVNSFMAMMNSRDRARTNNSNSNSVFVLSNRSSSGGFVHSHGHSRSGEHVSVPVPPIDSHHLVSVIYVFESMHARTF</sequence>
<dbReference type="PANTHER" id="PTHR40465">
    <property type="entry name" value="CHROMOSOME 1, WHOLE GENOME SHOTGUN SEQUENCE"/>
    <property type="match status" value="1"/>
</dbReference>
<feature type="transmembrane region" description="Helical" evidence="1">
    <location>
        <begin position="12"/>
        <end position="35"/>
    </location>
</feature>
<feature type="transmembrane region" description="Helical" evidence="1">
    <location>
        <begin position="158"/>
        <end position="176"/>
    </location>
</feature>
<dbReference type="EMBL" id="JARIHO010000090">
    <property type="protein sequence ID" value="KAJ7306900.1"/>
    <property type="molecule type" value="Genomic_DNA"/>
</dbReference>
<evidence type="ECO:0000256" key="1">
    <source>
        <dbReference type="SAM" id="Phobius"/>
    </source>
</evidence>
<evidence type="ECO:0000313" key="4">
    <source>
        <dbReference type="Proteomes" id="UP001218218"/>
    </source>
</evidence>
<feature type="transmembrane region" description="Helical" evidence="1">
    <location>
        <begin position="196"/>
        <end position="216"/>
    </location>
</feature>
<keyword evidence="1" id="KW-0812">Transmembrane</keyword>
<feature type="domain" description="DUF6534" evidence="2">
    <location>
        <begin position="162"/>
        <end position="247"/>
    </location>
</feature>
<name>A0AAD7EAC4_9AGAR</name>
<dbReference type="AlphaFoldDB" id="A0AAD7EAC4"/>
<proteinExistence type="predicted"/>
<keyword evidence="1" id="KW-1133">Transmembrane helix</keyword>
<comment type="caution">
    <text evidence="3">The sequence shown here is derived from an EMBL/GenBank/DDBJ whole genome shotgun (WGS) entry which is preliminary data.</text>
</comment>
<accession>A0AAD7EAC4</accession>
<dbReference type="PANTHER" id="PTHR40465:SF1">
    <property type="entry name" value="DUF6534 DOMAIN-CONTAINING PROTEIN"/>
    <property type="match status" value="1"/>
</dbReference>
<evidence type="ECO:0000259" key="2">
    <source>
        <dbReference type="Pfam" id="PF20152"/>
    </source>
</evidence>
<gene>
    <name evidence="3" type="ORF">DFH08DRAFT_793045</name>
</gene>
<dbReference type="Proteomes" id="UP001218218">
    <property type="component" value="Unassembled WGS sequence"/>
</dbReference>
<keyword evidence="4" id="KW-1185">Reference proteome</keyword>
<organism evidence="3 4">
    <name type="scientific">Mycena albidolilacea</name>
    <dbReference type="NCBI Taxonomy" id="1033008"/>
    <lineage>
        <taxon>Eukaryota</taxon>
        <taxon>Fungi</taxon>
        <taxon>Dikarya</taxon>
        <taxon>Basidiomycota</taxon>
        <taxon>Agaricomycotina</taxon>
        <taxon>Agaricomycetes</taxon>
        <taxon>Agaricomycetidae</taxon>
        <taxon>Agaricales</taxon>
        <taxon>Marasmiineae</taxon>
        <taxon>Mycenaceae</taxon>
        <taxon>Mycena</taxon>
    </lineage>
</organism>
<dbReference type="InterPro" id="IPR045339">
    <property type="entry name" value="DUF6534"/>
</dbReference>
<protein>
    <recommendedName>
        <fullName evidence="2">DUF6534 domain-containing protein</fullName>
    </recommendedName>
</protein>
<reference evidence="3" key="1">
    <citation type="submission" date="2023-03" db="EMBL/GenBank/DDBJ databases">
        <title>Massive genome expansion in bonnet fungi (Mycena s.s.) driven by repeated elements and novel gene families across ecological guilds.</title>
        <authorList>
            <consortium name="Lawrence Berkeley National Laboratory"/>
            <person name="Harder C.B."/>
            <person name="Miyauchi S."/>
            <person name="Viragh M."/>
            <person name="Kuo A."/>
            <person name="Thoen E."/>
            <person name="Andreopoulos B."/>
            <person name="Lu D."/>
            <person name="Skrede I."/>
            <person name="Drula E."/>
            <person name="Henrissat B."/>
            <person name="Morin E."/>
            <person name="Kohler A."/>
            <person name="Barry K."/>
            <person name="LaButti K."/>
            <person name="Morin E."/>
            <person name="Salamov A."/>
            <person name="Lipzen A."/>
            <person name="Mereny Z."/>
            <person name="Hegedus B."/>
            <person name="Baldrian P."/>
            <person name="Stursova M."/>
            <person name="Weitz H."/>
            <person name="Taylor A."/>
            <person name="Grigoriev I.V."/>
            <person name="Nagy L.G."/>
            <person name="Martin F."/>
            <person name="Kauserud H."/>
        </authorList>
    </citation>
    <scope>NUCLEOTIDE SEQUENCE</scope>
    <source>
        <strain evidence="3">CBHHK002</strain>
    </source>
</reference>
<evidence type="ECO:0000313" key="3">
    <source>
        <dbReference type="EMBL" id="KAJ7306900.1"/>
    </source>
</evidence>
<keyword evidence="1" id="KW-0472">Membrane</keyword>
<dbReference type="Pfam" id="PF20152">
    <property type="entry name" value="DUF6534"/>
    <property type="match status" value="1"/>
</dbReference>
<feature type="transmembrane region" description="Helical" evidence="1">
    <location>
        <begin position="114"/>
        <end position="138"/>
    </location>
</feature>